<dbReference type="Gene3D" id="2.40.70.10">
    <property type="entry name" value="Acid Proteases"/>
    <property type="match status" value="1"/>
</dbReference>
<keyword evidence="3" id="KW-0472">Membrane</keyword>
<dbReference type="PANTHER" id="PTHR35046">
    <property type="entry name" value="ZINC KNUCKLE (CCHC-TYPE) FAMILY PROTEIN"/>
    <property type="match status" value="1"/>
</dbReference>
<dbReference type="CDD" id="cd00303">
    <property type="entry name" value="retropepsin_like"/>
    <property type="match status" value="1"/>
</dbReference>
<reference evidence="5" key="1">
    <citation type="submission" date="2019-11" db="EMBL/GenBank/DDBJ databases">
        <authorList>
            <person name="Liu Y."/>
            <person name="Hou J."/>
            <person name="Li T.-Q."/>
            <person name="Guan C.-H."/>
            <person name="Wu X."/>
            <person name="Wu H.-Z."/>
            <person name="Ling F."/>
            <person name="Zhang R."/>
            <person name="Shi X.-G."/>
            <person name="Ren J.-P."/>
            <person name="Chen E.-F."/>
            <person name="Sun J.-M."/>
        </authorList>
    </citation>
    <scope>NUCLEOTIDE SEQUENCE</scope>
    <source>
        <strain evidence="5">Adult_tree_wgs_1</strain>
        <tissue evidence="5">Leaves</tissue>
    </source>
</reference>
<dbReference type="Gene3D" id="4.10.60.10">
    <property type="entry name" value="Zinc finger, CCHC-type"/>
    <property type="match status" value="1"/>
</dbReference>
<evidence type="ECO:0000256" key="1">
    <source>
        <dbReference type="PROSITE-ProRule" id="PRU00047"/>
    </source>
</evidence>
<dbReference type="InterPro" id="IPR056924">
    <property type="entry name" value="SH3_Tf2-1"/>
</dbReference>
<keyword evidence="3" id="KW-1133">Transmembrane helix</keyword>
<keyword evidence="3" id="KW-0812">Transmembrane</keyword>
<dbReference type="InterPro" id="IPR036875">
    <property type="entry name" value="Znf_CCHC_sf"/>
</dbReference>
<evidence type="ECO:0000256" key="2">
    <source>
        <dbReference type="SAM" id="MobiDB-lite"/>
    </source>
</evidence>
<dbReference type="SUPFAM" id="SSF57756">
    <property type="entry name" value="Retrovirus zinc finger-like domains"/>
    <property type="match status" value="1"/>
</dbReference>
<dbReference type="PANTHER" id="PTHR35046:SF18">
    <property type="entry name" value="RNA-DIRECTED DNA POLYMERASE"/>
    <property type="match status" value="1"/>
</dbReference>
<dbReference type="OrthoDB" id="1934635at2759"/>
<gene>
    <name evidence="5" type="ORF">RHSIM_Rhsim08G0252200</name>
</gene>
<dbReference type="AlphaFoldDB" id="A0A834GKC1"/>
<evidence type="ECO:0000313" key="6">
    <source>
        <dbReference type="Proteomes" id="UP000626092"/>
    </source>
</evidence>
<dbReference type="InterPro" id="IPR001878">
    <property type="entry name" value="Znf_CCHC"/>
</dbReference>
<dbReference type="EMBL" id="WJXA01000008">
    <property type="protein sequence ID" value="KAF7135555.1"/>
    <property type="molecule type" value="Genomic_DNA"/>
</dbReference>
<dbReference type="Proteomes" id="UP000626092">
    <property type="component" value="Unassembled WGS sequence"/>
</dbReference>
<evidence type="ECO:0000259" key="4">
    <source>
        <dbReference type="PROSITE" id="PS50158"/>
    </source>
</evidence>
<dbReference type="GO" id="GO:0008270">
    <property type="term" value="F:zinc ion binding"/>
    <property type="evidence" value="ECO:0007669"/>
    <property type="project" value="UniProtKB-KW"/>
</dbReference>
<dbReference type="Pfam" id="PF00098">
    <property type="entry name" value="zf-CCHC"/>
    <property type="match status" value="1"/>
</dbReference>
<dbReference type="SUPFAM" id="SSF50630">
    <property type="entry name" value="Acid proteases"/>
    <property type="match status" value="1"/>
</dbReference>
<keyword evidence="1" id="KW-0479">Metal-binding</keyword>
<comment type="caution">
    <text evidence="5">The sequence shown here is derived from an EMBL/GenBank/DDBJ whole genome shotgun (WGS) entry which is preliminary data.</text>
</comment>
<evidence type="ECO:0000256" key="3">
    <source>
        <dbReference type="SAM" id="Phobius"/>
    </source>
</evidence>
<feature type="compositionally biased region" description="Polar residues" evidence="2">
    <location>
        <begin position="87"/>
        <end position="102"/>
    </location>
</feature>
<proteinExistence type="predicted"/>
<evidence type="ECO:0000313" key="5">
    <source>
        <dbReference type="EMBL" id="KAF7135555.1"/>
    </source>
</evidence>
<dbReference type="Pfam" id="PF24626">
    <property type="entry name" value="SH3_Tf2-1"/>
    <property type="match status" value="1"/>
</dbReference>
<feature type="domain" description="CCHC-type" evidence="4">
    <location>
        <begin position="130"/>
        <end position="146"/>
    </location>
</feature>
<dbReference type="PROSITE" id="PS50158">
    <property type="entry name" value="ZF_CCHC"/>
    <property type="match status" value="1"/>
</dbReference>
<organism evidence="5 6">
    <name type="scientific">Rhododendron simsii</name>
    <name type="common">Sims's rhododendron</name>
    <dbReference type="NCBI Taxonomy" id="118357"/>
    <lineage>
        <taxon>Eukaryota</taxon>
        <taxon>Viridiplantae</taxon>
        <taxon>Streptophyta</taxon>
        <taxon>Embryophyta</taxon>
        <taxon>Tracheophyta</taxon>
        <taxon>Spermatophyta</taxon>
        <taxon>Magnoliopsida</taxon>
        <taxon>eudicotyledons</taxon>
        <taxon>Gunneridae</taxon>
        <taxon>Pentapetalae</taxon>
        <taxon>asterids</taxon>
        <taxon>Ericales</taxon>
        <taxon>Ericaceae</taxon>
        <taxon>Ericoideae</taxon>
        <taxon>Rhodoreae</taxon>
        <taxon>Rhododendron</taxon>
    </lineage>
</organism>
<dbReference type="InterPro" id="IPR005162">
    <property type="entry name" value="Retrotrans_gag_dom"/>
</dbReference>
<dbReference type="GO" id="GO:0003676">
    <property type="term" value="F:nucleic acid binding"/>
    <property type="evidence" value="ECO:0007669"/>
    <property type="project" value="InterPro"/>
</dbReference>
<dbReference type="SMART" id="SM00343">
    <property type="entry name" value="ZnF_C2HC"/>
    <property type="match status" value="1"/>
</dbReference>
<dbReference type="Pfam" id="PF13650">
    <property type="entry name" value="Asp_protease_2"/>
    <property type="match status" value="1"/>
</dbReference>
<keyword evidence="6" id="KW-1185">Reference proteome</keyword>
<protein>
    <recommendedName>
        <fullName evidence="4">CCHC-type domain-containing protein</fullName>
    </recommendedName>
</protein>
<keyword evidence="1" id="KW-0862">Zinc</keyword>
<feature type="transmembrane region" description="Helical" evidence="3">
    <location>
        <begin position="471"/>
        <end position="495"/>
    </location>
</feature>
<dbReference type="Pfam" id="PF03732">
    <property type="entry name" value="Retrotrans_gag"/>
    <property type="match status" value="1"/>
</dbReference>
<keyword evidence="1" id="KW-0863">Zinc-finger</keyword>
<feature type="region of interest" description="Disordered" evidence="2">
    <location>
        <begin position="86"/>
        <end position="124"/>
    </location>
</feature>
<accession>A0A834GKC1</accession>
<name>A0A834GKC1_RHOSS</name>
<sequence>MRVAFLPHNYSRIMYQRLQSLRQNTRSVDDYTTEFYQLVTRNDLAETDEQLVSRYVGGLRPSFQLTLNMLDLYSVSDAHQRALQLEKQASNKPVTTWSSTGRTAAPGPVKPAALPTPPPGSRLSGGSGFKCFKCGEPGHRAVECRKSDREGKALLLEFDEAKGNSEGVYNQDPVFDEEDVEEVVGDTGPLLVVRRACYTPREAEGDSWQRSNVFQSTCTIGEKVCRFVIDSGSCENVVSQEAVQKLGLKTEPHPNPYKLAWLKRGNEIKVSERCLVSFSVGSKYKDQVWCDVVTMDVCHLLLGRPWQFDRKRIHGKATDFVQQLQRIHKETEQHLYDSTARYKLAADKKRRFVEFEVGNFVYAVLTKDRYSAHDYNKLAACKIGPVEVVEKINPNAYRLKLPSHIRTADVFNVKHLIPFKGDSLSDEEANSRANFVFLRIAIDLQIGGAKVVVVVKGGGDMDGWMVVLTEVVVVIATEMVVLVPVVMVNAIVMVVERRRYGRGAGKGDSGVSKVLVAMVMVVEARVVVKVVRGRGNSVGDDGRLSTTNKLGSWGISVDVSFAQMVLKQPPPLL</sequence>
<dbReference type="InterPro" id="IPR021109">
    <property type="entry name" value="Peptidase_aspartic_dom_sf"/>
</dbReference>